<keyword evidence="3" id="KW-0999">Mitochondrion inner membrane</keyword>
<dbReference type="GO" id="GO:0005743">
    <property type="term" value="C:mitochondrial inner membrane"/>
    <property type="evidence" value="ECO:0007669"/>
    <property type="project" value="UniProtKB-SubCell"/>
</dbReference>
<evidence type="ECO:0000256" key="7">
    <source>
        <dbReference type="PROSITE-ProRule" id="PRU01094"/>
    </source>
</evidence>
<proteinExistence type="predicted"/>
<dbReference type="EMBL" id="JANBUM010000453">
    <property type="protein sequence ID" value="KAJ2776924.1"/>
    <property type="molecule type" value="Genomic_DNA"/>
</dbReference>
<evidence type="ECO:0000256" key="1">
    <source>
        <dbReference type="ARBA" id="ARBA00004434"/>
    </source>
</evidence>
<evidence type="ECO:0000313" key="11">
    <source>
        <dbReference type="Proteomes" id="UP001140172"/>
    </source>
</evidence>
<evidence type="ECO:0000259" key="9">
    <source>
        <dbReference type="PROSITE" id="PS51758"/>
    </source>
</evidence>
<feature type="non-terminal residue" evidence="10">
    <location>
        <position position="1"/>
    </location>
</feature>
<dbReference type="AlphaFoldDB" id="A0A9W8LEU3"/>
<evidence type="ECO:0000256" key="5">
    <source>
        <dbReference type="ARBA" id="ARBA00023128"/>
    </source>
</evidence>
<comment type="caution">
    <text evidence="10">The sequence shown here is derived from an EMBL/GenBank/DDBJ whole genome shotgun (WGS) entry which is preliminary data.</text>
</comment>
<evidence type="ECO:0000256" key="3">
    <source>
        <dbReference type="ARBA" id="ARBA00022792"/>
    </source>
</evidence>
<dbReference type="PANTHER" id="PTHR14009">
    <property type="entry name" value="LEUCINE ZIPPER-EF-HAND CONTAINING TRANSMEMBRANE PROTEIN"/>
    <property type="match status" value="1"/>
</dbReference>
<reference evidence="10" key="1">
    <citation type="submission" date="2022-07" db="EMBL/GenBank/DDBJ databases">
        <title>Phylogenomic reconstructions and comparative analyses of Kickxellomycotina fungi.</title>
        <authorList>
            <person name="Reynolds N.K."/>
            <person name="Stajich J.E."/>
            <person name="Barry K."/>
            <person name="Grigoriev I.V."/>
            <person name="Crous P."/>
            <person name="Smith M.E."/>
        </authorList>
    </citation>
    <scope>NUCLEOTIDE SEQUENCE</scope>
    <source>
        <strain evidence="10">BCRC 34489</strain>
    </source>
</reference>
<keyword evidence="11" id="KW-1185">Reference proteome</keyword>
<accession>A0A9W8LEU3</accession>
<sequence length="283" mass="32027">QQQQQQQQVNTRDDPTLPGQTLTFVQKIKGFVSFYKSGLKELVSNLRAASGIQARMANGEAVTRAEYQIVHRSPSDKLRLVPFGFLVLVIPELIPLSIWLFPGMCPSTCRTFSQVVKMAKKQDEIRQKMHVLALERILSLDLSPQEFMHDTGIARLQQQQRSMDALSLEHTSEDNLQMLCAFMNVSAKRGARAEALRRHLEYLRQDDRLLVSEELVDRLGLAELHRACQERGIPSAGYSEGHLRIALHSWMRQSAGGKADVASLMPIIWSRLVLLQNSAKAYH</sequence>
<feature type="transmembrane region" description="Helical" evidence="8">
    <location>
        <begin position="80"/>
        <end position="101"/>
    </location>
</feature>
<dbReference type="GO" id="GO:0043022">
    <property type="term" value="F:ribosome binding"/>
    <property type="evidence" value="ECO:0007669"/>
    <property type="project" value="InterPro"/>
</dbReference>
<protein>
    <recommendedName>
        <fullName evidence="9">Letm1 RBD domain-containing protein</fullName>
    </recommendedName>
</protein>
<name>A0A9W8LEU3_9FUNG</name>
<dbReference type="GO" id="GO:0030003">
    <property type="term" value="P:intracellular monoatomic cation homeostasis"/>
    <property type="evidence" value="ECO:0007669"/>
    <property type="project" value="TreeGrafter"/>
</dbReference>
<dbReference type="PROSITE" id="PS51758">
    <property type="entry name" value="LETM1_RBD"/>
    <property type="match status" value="1"/>
</dbReference>
<dbReference type="InterPro" id="IPR044202">
    <property type="entry name" value="LETM1/MDM38-like"/>
</dbReference>
<dbReference type="Pfam" id="PF07766">
    <property type="entry name" value="LETM1_RBD"/>
    <property type="match status" value="1"/>
</dbReference>
<evidence type="ECO:0000256" key="6">
    <source>
        <dbReference type="ARBA" id="ARBA00023136"/>
    </source>
</evidence>
<dbReference type="InterPro" id="IPR033122">
    <property type="entry name" value="LETM1-like_RBD"/>
</dbReference>
<evidence type="ECO:0000256" key="4">
    <source>
        <dbReference type="ARBA" id="ARBA00022989"/>
    </source>
</evidence>
<feature type="domain" description="Letm1 RBD" evidence="9">
    <location>
        <begin position="77"/>
        <end position="283"/>
    </location>
</feature>
<keyword evidence="4 8" id="KW-1133">Transmembrane helix</keyword>
<keyword evidence="2 8" id="KW-0812">Transmembrane</keyword>
<keyword evidence="6 8" id="KW-0472">Membrane</keyword>
<comment type="subcellular location">
    <subcellularLocation>
        <location evidence="1">Mitochondrion inner membrane</location>
        <topology evidence="1">Single-pass membrane protein</topology>
    </subcellularLocation>
</comment>
<gene>
    <name evidence="10" type="ORF">GGI15_004676</name>
</gene>
<evidence type="ECO:0000256" key="8">
    <source>
        <dbReference type="SAM" id="Phobius"/>
    </source>
</evidence>
<dbReference type="Proteomes" id="UP001140172">
    <property type="component" value="Unassembled WGS sequence"/>
</dbReference>
<evidence type="ECO:0000313" key="10">
    <source>
        <dbReference type="EMBL" id="KAJ2776924.1"/>
    </source>
</evidence>
<dbReference type="OrthoDB" id="73691at2759"/>
<evidence type="ECO:0000256" key="2">
    <source>
        <dbReference type="ARBA" id="ARBA00022692"/>
    </source>
</evidence>
<dbReference type="PANTHER" id="PTHR14009:SF1">
    <property type="entry name" value="MITOCHONDRIAL PROTON_CALCIUM EXCHANGER PROTEIN"/>
    <property type="match status" value="1"/>
</dbReference>
<keyword evidence="5 7" id="KW-0496">Mitochondrion</keyword>
<organism evidence="10 11">
    <name type="scientific">Coemansia interrupta</name>
    <dbReference type="NCBI Taxonomy" id="1126814"/>
    <lineage>
        <taxon>Eukaryota</taxon>
        <taxon>Fungi</taxon>
        <taxon>Fungi incertae sedis</taxon>
        <taxon>Zoopagomycota</taxon>
        <taxon>Kickxellomycotina</taxon>
        <taxon>Kickxellomycetes</taxon>
        <taxon>Kickxellales</taxon>
        <taxon>Kickxellaceae</taxon>
        <taxon>Coemansia</taxon>
    </lineage>
</organism>